<dbReference type="PANTHER" id="PTHR43489:SF3">
    <property type="entry name" value="XYLOSE ISOMERASE DOMAIN PROTEIN TIM BARREL"/>
    <property type="match status" value="1"/>
</dbReference>
<feature type="domain" description="Xylose isomerase-like TIM barrel" evidence="2">
    <location>
        <begin position="23"/>
        <end position="243"/>
    </location>
</feature>
<protein>
    <submittedName>
        <fullName evidence="3">Hydroxypyruvate isomerase</fullName>
    </submittedName>
</protein>
<proteinExistence type="predicted"/>
<sequence length="257" mass="27231">MAALPVSVCLEMVYDDEPFHERVARAADAGADAVEFWDWREKDLDAIAAAADEHGLALATCTAGGTLTDPDRSSAAVETIRESIETAADYGIEALIATTGPEQAAYGREIQHETVVDVLSRVAPAAERAGVTIALEPLNTAIDHPEYFLSSSQEGFEIVDAVDSPAVALLYDTYHQQITEGNVIHTLTDGIKRVGHVHIADVPGRHEPGTGELDYATVLEALSAAGYDGYIGCEFTPTGDSDDAMAAVDSRLPESSS</sequence>
<dbReference type="Pfam" id="PF01261">
    <property type="entry name" value="AP_endonuc_2"/>
    <property type="match status" value="1"/>
</dbReference>
<dbReference type="InterPro" id="IPR026040">
    <property type="entry name" value="HyI-like"/>
</dbReference>
<dbReference type="STRING" id="1230458.C484_18952"/>
<dbReference type="Gene3D" id="3.20.20.150">
    <property type="entry name" value="Divalent-metal-dependent TIM barrel enzymes"/>
    <property type="match status" value="1"/>
</dbReference>
<organism evidence="3 4">
    <name type="scientific">Natrialba taiwanensis DSM 12281</name>
    <dbReference type="NCBI Taxonomy" id="1230458"/>
    <lineage>
        <taxon>Archaea</taxon>
        <taxon>Methanobacteriati</taxon>
        <taxon>Methanobacteriota</taxon>
        <taxon>Stenosarchaea group</taxon>
        <taxon>Halobacteria</taxon>
        <taxon>Halobacteriales</taxon>
        <taxon>Natrialbaceae</taxon>
        <taxon>Natrialba</taxon>
    </lineage>
</organism>
<dbReference type="PANTHER" id="PTHR43489">
    <property type="entry name" value="ISOMERASE"/>
    <property type="match status" value="1"/>
</dbReference>
<keyword evidence="4" id="KW-1185">Reference proteome</keyword>
<dbReference type="InterPro" id="IPR036237">
    <property type="entry name" value="Xyl_isomerase-like_sf"/>
</dbReference>
<dbReference type="Proteomes" id="UP000011648">
    <property type="component" value="Unassembled WGS sequence"/>
</dbReference>
<accession>L9ZLL8</accession>
<dbReference type="PIRSF" id="PIRSF006241">
    <property type="entry name" value="HyI"/>
    <property type="match status" value="1"/>
</dbReference>
<gene>
    <name evidence="3" type="ORF">C484_18952</name>
</gene>
<evidence type="ECO:0000313" key="3">
    <source>
        <dbReference type="EMBL" id="ELY86043.1"/>
    </source>
</evidence>
<evidence type="ECO:0000256" key="1">
    <source>
        <dbReference type="ARBA" id="ARBA00023235"/>
    </source>
</evidence>
<dbReference type="InterPro" id="IPR050417">
    <property type="entry name" value="Sugar_Epim/Isomerase"/>
</dbReference>
<dbReference type="SUPFAM" id="SSF51658">
    <property type="entry name" value="Xylose isomerase-like"/>
    <property type="match status" value="1"/>
</dbReference>
<name>L9ZLL8_9EURY</name>
<dbReference type="GO" id="GO:0016853">
    <property type="term" value="F:isomerase activity"/>
    <property type="evidence" value="ECO:0007669"/>
    <property type="project" value="UniProtKB-KW"/>
</dbReference>
<evidence type="ECO:0000259" key="2">
    <source>
        <dbReference type="Pfam" id="PF01261"/>
    </source>
</evidence>
<dbReference type="InterPro" id="IPR013022">
    <property type="entry name" value="Xyl_isomerase-like_TIM-brl"/>
</dbReference>
<dbReference type="PATRIC" id="fig|1230458.4.peg.3807"/>
<dbReference type="AlphaFoldDB" id="L9ZLL8"/>
<reference evidence="3 4" key="1">
    <citation type="journal article" date="2014" name="PLoS Genet.">
        <title>Phylogenetically driven sequencing of extremely halophilic archaea reveals strategies for static and dynamic osmo-response.</title>
        <authorList>
            <person name="Becker E.A."/>
            <person name="Seitzer P.M."/>
            <person name="Tritt A."/>
            <person name="Larsen D."/>
            <person name="Krusor M."/>
            <person name="Yao A.I."/>
            <person name="Wu D."/>
            <person name="Madern D."/>
            <person name="Eisen J.A."/>
            <person name="Darling A.E."/>
            <person name="Facciotti M.T."/>
        </authorList>
    </citation>
    <scope>NUCLEOTIDE SEQUENCE [LARGE SCALE GENOMIC DNA]</scope>
    <source>
        <strain evidence="3 4">DSM 12281</strain>
    </source>
</reference>
<dbReference type="EMBL" id="AOIL01000066">
    <property type="protein sequence ID" value="ELY86043.1"/>
    <property type="molecule type" value="Genomic_DNA"/>
</dbReference>
<comment type="caution">
    <text evidence="3">The sequence shown here is derived from an EMBL/GenBank/DDBJ whole genome shotgun (WGS) entry which is preliminary data.</text>
</comment>
<keyword evidence="1 3" id="KW-0413">Isomerase</keyword>
<keyword evidence="3" id="KW-0670">Pyruvate</keyword>
<evidence type="ECO:0000313" key="4">
    <source>
        <dbReference type="Proteomes" id="UP000011648"/>
    </source>
</evidence>